<sequence>MTTSPPPSAATGPVTPPSAKCTKRGPKIPKTPKTPVKAEGSSATDLIAHTPTTPKVERSTASPETSDSASTPSPRKKAEKMDESTKKVILALKMRGMSTKEIAAAVNANYKRVWAVIDKAAKQGAKFGPTDGAELGQLSDTDKKNAALTLKLNGWKTKDIADRLDTKYKYLWNFFDQYQKAAGLPGVTQDPGL</sequence>
<keyword evidence="5" id="KW-1185">Reference proteome</keyword>
<reference evidence="4" key="1">
    <citation type="submission" date="2016-04" db="EMBL/GenBank/DDBJ databases">
        <authorList>
            <person name="Guldener U."/>
            <person name="Guldener U."/>
        </authorList>
    </citation>
    <scope>NUCLEOTIDE SEQUENCE [LARGE SCALE GENOMIC DNA]</scope>
    <source>
        <strain evidence="4">UB2112</strain>
    </source>
</reference>
<dbReference type="OrthoDB" id="2556332at2759"/>
<evidence type="ECO:0000313" key="4">
    <source>
        <dbReference type="Proteomes" id="UP000179920"/>
    </source>
</evidence>
<dbReference type="Proteomes" id="UP000179920">
    <property type="component" value="Chromosome II"/>
</dbReference>
<name>A0A1K0FY56_9BASI</name>
<gene>
    <name evidence="3" type="ORF">UBRO2_01037</name>
    <name evidence="2" type="ORF">UBRO_00153</name>
</gene>
<evidence type="ECO:0000313" key="5">
    <source>
        <dbReference type="Proteomes" id="UP000658997"/>
    </source>
</evidence>
<dbReference type="AlphaFoldDB" id="A0A1K0FY56"/>
<dbReference type="EMBL" id="ULHB01000012">
    <property type="protein sequence ID" value="SYW75882.1"/>
    <property type="molecule type" value="Genomic_DNA"/>
</dbReference>
<proteinExistence type="predicted"/>
<evidence type="ECO:0000256" key="1">
    <source>
        <dbReference type="SAM" id="MobiDB-lite"/>
    </source>
</evidence>
<evidence type="ECO:0000313" key="3">
    <source>
        <dbReference type="EMBL" id="SYW75882.1"/>
    </source>
</evidence>
<reference evidence="2" key="2">
    <citation type="submission" date="2016-04" db="EMBL/GenBank/DDBJ databases">
        <authorList>
            <person name="Evans L.H."/>
            <person name="Alamgir A."/>
            <person name="Owens N."/>
            <person name="Weber N.D."/>
            <person name="Virtaneva K."/>
            <person name="Barbian K."/>
            <person name="Babar A."/>
            <person name="Rosenke K."/>
        </authorList>
    </citation>
    <scope>NUCLEOTIDE SEQUENCE</scope>
    <source>
        <strain evidence="2">UB2112</strain>
    </source>
</reference>
<feature type="compositionally biased region" description="Low complexity" evidence="1">
    <location>
        <begin position="9"/>
        <end position="19"/>
    </location>
</feature>
<reference evidence="3" key="3">
    <citation type="submission" date="2018-08" db="EMBL/GenBank/DDBJ databases">
        <authorList>
            <person name="Guldener U."/>
        </authorList>
    </citation>
    <scope>NUCLEOTIDE SEQUENCE</scope>
    <source>
        <strain evidence="3">UB2</strain>
    </source>
</reference>
<feature type="region of interest" description="Disordered" evidence="1">
    <location>
        <begin position="1"/>
        <end position="83"/>
    </location>
</feature>
<feature type="compositionally biased region" description="Polar residues" evidence="1">
    <location>
        <begin position="59"/>
        <end position="73"/>
    </location>
</feature>
<protein>
    <submittedName>
        <fullName evidence="2">Uncharacterized protein</fullName>
    </submittedName>
</protein>
<dbReference type="Proteomes" id="UP000658997">
    <property type="component" value="Unassembled WGS sequence"/>
</dbReference>
<dbReference type="EMBL" id="LT558118">
    <property type="protein sequence ID" value="SAM72600.1"/>
    <property type="molecule type" value="Genomic_DNA"/>
</dbReference>
<evidence type="ECO:0000313" key="2">
    <source>
        <dbReference type="EMBL" id="SAM72600.1"/>
    </source>
</evidence>
<organism evidence="2 4">
    <name type="scientific">Ustilago bromivora</name>
    <dbReference type="NCBI Taxonomy" id="307758"/>
    <lineage>
        <taxon>Eukaryota</taxon>
        <taxon>Fungi</taxon>
        <taxon>Dikarya</taxon>
        <taxon>Basidiomycota</taxon>
        <taxon>Ustilaginomycotina</taxon>
        <taxon>Ustilaginomycetes</taxon>
        <taxon>Ustilaginales</taxon>
        <taxon>Ustilaginaceae</taxon>
        <taxon>Ustilago</taxon>
    </lineage>
</organism>
<accession>A0A1K0FY56</accession>